<dbReference type="PROSITE" id="PS00198">
    <property type="entry name" value="4FE4S_FER_1"/>
    <property type="match status" value="1"/>
</dbReference>
<evidence type="ECO:0000259" key="9">
    <source>
        <dbReference type="PROSITE" id="PS51379"/>
    </source>
</evidence>
<dbReference type="HAMAP" id="MF_02201">
    <property type="entry name" value="NapF"/>
    <property type="match status" value="1"/>
</dbReference>
<dbReference type="InterPro" id="IPR004496">
    <property type="entry name" value="NapF"/>
</dbReference>
<feature type="binding site" evidence="8">
    <location>
        <position position="140"/>
    </location>
    <ligand>
        <name>[4Fe-4S] cluster</name>
        <dbReference type="ChEBI" id="CHEBI:49883"/>
        <label>3</label>
    </ligand>
</feature>
<feature type="binding site" evidence="8">
    <location>
        <position position="45"/>
    </location>
    <ligand>
        <name>[4Fe-4S] cluster</name>
        <dbReference type="ChEBI" id="CHEBI:49883"/>
        <label>1</label>
    </ligand>
</feature>
<comment type="caution">
    <text evidence="10">The sequence shown here is derived from an EMBL/GenBank/DDBJ whole genome shotgun (WGS) entry which is preliminary data.</text>
</comment>
<keyword evidence="5" id="KW-0249">Electron transport</keyword>
<evidence type="ECO:0000256" key="5">
    <source>
        <dbReference type="ARBA" id="ARBA00022982"/>
    </source>
</evidence>
<dbReference type="PANTHER" id="PTHR43687:SF6">
    <property type="entry name" value="L-ASPARTATE SEMIALDEHYDE SULFURTRANSFERASE IRON-SULFUR SUBUNIT"/>
    <property type="match status" value="1"/>
</dbReference>
<comment type="similarity">
    <text evidence="8">Belongs to the NapF family.</text>
</comment>
<evidence type="ECO:0000256" key="1">
    <source>
        <dbReference type="ARBA" id="ARBA00022448"/>
    </source>
</evidence>
<feature type="domain" description="4Fe-4S ferredoxin-type" evidence="9">
    <location>
        <begin position="131"/>
        <end position="159"/>
    </location>
</feature>
<keyword evidence="2 8" id="KW-0004">4Fe-4S</keyword>
<protein>
    <recommendedName>
        <fullName evidence="8">Ferredoxin-type protein NapF</fullName>
    </recommendedName>
</protein>
<dbReference type="Proteomes" id="UP000070186">
    <property type="component" value="Unassembled WGS sequence"/>
</dbReference>
<evidence type="ECO:0000256" key="4">
    <source>
        <dbReference type="ARBA" id="ARBA00022737"/>
    </source>
</evidence>
<evidence type="ECO:0000256" key="6">
    <source>
        <dbReference type="ARBA" id="ARBA00023004"/>
    </source>
</evidence>
<feature type="domain" description="4Fe-4S ferredoxin-type" evidence="9">
    <location>
        <begin position="28"/>
        <end position="55"/>
    </location>
</feature>
<dbReference type="GO" id="GO:0005737">
    <property type="term" value="C:cytoplasm"/>
    <property type="evidence" value="ECO:0007669"/>
    <property type="project" value="UniProtKB-SubCell"/>
</dbReference>
<dbReference type="GO" id="GO:0051539">
    <property type="term" value="F:4 iron, 4 sulfur cluster binding"/>
    <property type="evidence" value="ECO:0007669"/>
    <property type="project" value="UniProtKB-UniRule"/>
</dbReference>
<feature type="binding site" evidence="8">
    <location>
        <position position="143"/>
    </location>
    <ligand>
        <name>[4Fe-4S] cluster</name>
        <dbReference type="ChEBI" id="CHEBI:49883"/>
        <label>3</label>
    </ligand>
</feature>
<dbReference type="AlphaFoldDB" id="A0A133XFS2"/>
<dbReference type="InterPro" id="IPR050572">
    <property type="entry name" value="Fe-S_Ferredoxin"/>
</dbReference>
<organism evidence="10 11">
    <name type="scientific">Dechloromonas denitrificans</name>
    <dbReference type="NCBI Taxonomy" id="281362"/>
    <lineage>
        <taxon>Bacteria</taxon>
        <taxon>Pseudomonadati</taxon>
        <taxon>Pseudomonadota</taxon>
        <taxon>Betaproteobacteria</taxon>
        <taxon>Rhodocyclales</taxon>
        <taxon>Azonexaceae</taxon>
        <taxon>Dechloromonas</taxon>
    </lineage>
</organism>
<feature type="binding site" evidence="8">
    <location>
        <position position="67"/>
    </location>
    <ligand>
        <name>[4Fe-4S] cluster</name>
        <dbReference type="ChEBI" id="CHEBI:49883"/>
        <label>2</label>
    </ligand>
</feature>
<feature type="domain" description="4Fe-4S ferredoxin-type" evidence="9">
    <location>
        <begin position="56"/>
        <end position="87"/>
    </location>
</feature>
<keyword evidence="6 8" id="KW-0408">Iron</keyword>
<dbReference type="Pfam" id="PF00037">
    <property type="entry name" value="Fer4"/>
    <property type="match status" value="1"/>
</dbReference>
<name>A0A133XFS2_9RHOO</name>
<keyword evidence="11" id="KW-1185">Reference proteome</keyword>
<dbReference type="Gene3D" id="3.30.70.20">
    <property type="match status" value="2"/>
</dbReference>
<accession>A0A133XFS2</accession>
<feature type="binding site" evidence="8">
    <location>
        <position position="146"/>
    </location>
    <ligand>
        <name>[4Fe-4S] cluster</name>
        <dbReference type="ChEBI" id="CHEBI:49883"/>
        <label>3</label>
    </ligand>
</feature>
<keyword evidence="1" id="KW-0813">Transport</keyword>
<comment type="subunit">
    <text evidence="8">Interacts with the cytoplasmic NapA precursor.</text>
</comment>
<dbReference type="Pfam" id="PF13187">
    <property type="entry name" value="Fer4_9"/>
    <property type="match status" value="1"/>
</dbReference>
<evidence type="ECO:0000256" key="2">
    <source>
        <dbReference type="ARBA" id="ARBA00022485"/>
    </source>
</evidence>
<dbReference type="RefSeq" id="WP_066886075.1">
    <property type="nucleotide sequence ID" value="NZ_LODL01000035.1"/>
</dbReference>
<evidence type="ECO:0000256" key="8">
    <source>
        <dbReference type="HAMAP-Rule" id="MF_02201"/>
    </source>
</evidence>
<dbReference type="PANTHER" id="PTHR43687">
    <property type="entry name" value="ADENYLYLSULFATE REDUCTASE, BETA SUBUNIT"/>
    <property type="match status" value="1"/>
</dbReference>
<dbReference type="STRING" id="281362.AT959_17835"/>
<dbReference type="NCBIfam" id="TIGR00402">
    <property type="entry name" value="napF"/>
    <property type="match status" value="1"/>
</dbReference>
<proteinExistence type="inferred from homology"/>
<keyword evidence="3 8" id="KW-0479">Metal-binding</keyword>
<dbReference type="SUPFAM" id="SSF54862">
    <property type="entry name" value="4Fe-4S ferredoxins"/>
    <property type="match status" value="1"/>
</dbReference>
<evidence type="ECO:0000313" key="10">
    <source>
        <dbReference type="EMBL" id="KXB29784.1"/>
    </source>
</evidence>
<keyword evidence="4 8" id="KW-0677">Repeat</keyword>
<comment type="cofactor">
    <cofactor evidence="8">
        <name>[4Fe-4S] cluster</name>
        <dbReference type="ChEBI" id="CHEBI:49883"/>
    </cofactor>
</comment>
<feature type="binding site" evidence="8">
    <location>
        <position position="77"/>
    </location>
    <ligand>
        <name>[4Fe-4S] cluster</name>
        <dbReference type="ChEBI" id="CHEBI:49883"/>
        <label>2</label>
    </ligand>
</feature>
<comment type="subcellular location">
    <subcellularLocation>
        <location evidence="8">Cytoplasm</location>
    </subcellularLocation>
</comment>
<dbReference type="EMBL" id="LODL01000035">
    <property type="protein sequence ID" value="KXB29784.1"/>
    <property type="molecule type" value="Genomic_DNA"/>
</dbReference>
<dbReference type="InterPro" id="IPR017896">
    <property type="entry name" value="4Fe4S_Fe-S-bd"/>
</dbReference>
<evidence type="ECO:0000313" key="11">
    <source>
        <dbReference type="Proteomes" id="UP000070186"/>
    </source>
</evidence>
<dbReference type="InterPro" id="IPR017900">
    <property type="entry name" value="4Fe4S_Fe_S_CS"/>
</dbReference>
<feature type="binding site" evidence="8">
    <location>
        <position position="41"/>
    </location>
    <ligand>
        <name>[4Fe-4S] cluster</name>
        <dbReference type="ChEBI" id="CHEBI:49883"/>
        <label>1</label>
    </ligand>
</feature>
<keyword evidence="8" id="KW-0963">Cytoplasm</keyword>
<gene>
    <name evidence="8" type="primary">napF</name>
    <name evidence="10" type="ORF">AT959_17835</name>
</gene>
<dbReference type="GO" id="GO:0046872">
    <property type="term" value="F:metal ion binding"/>
    <property type="evidence" value="ECO:0007669"/>
    <property type="project" value="UniProtKB-KW"/>
</dbReference>
<feature type="binding site" evidence="8">
    <location>
        <position position="150"/>
    </location>
    <ligand>
        <name>[4Fe-4S] cluster</name>
        <dbReference type="ChEBI" id="CHEBI:49883"/>
        <label>3</label>
    </ligand>
</feature>
<evidence type="ECO:0000256" key="7">
    <source>
        <dbReference type="ARBA" id="ARBA00023014"/>
    </source>
</evidence>
<feature type="binding site" evidence="8">
    <location>
        <position position="70"/>
    </location>
    <ligand>
        <name>[4Fe-4S] cluster</name>
        <dbReference type="ChEBI" id="CHEBI:49883"/>
        <label>2</label>
    </ligand>
</feature>
<comment type="function">
    <text evidence="8">Could be involved in the maturation of NapA, the catalytic subunit of the periplasmic nitrate reductase, before its export into the periplasm.</text>
</comment>
<sequence length="159" mass="17203">MVDAGRRAFFRGRPRPKAEIRPPWARDEAAFIDHCTRCNDCLKACPQHILVAGDGGYPTVDFKVGECTFCGDCVSACQPKALLRAKNAAPWPYTASIGEDCLPHQGVECRVCGDYCDARAIRFTPRLGGSPLPEIDREKCTGCGACVAPCPTLAVTIRS</sequence>
<dbReference type="CDD" id="cd10564">
    <property type="entry name" value="NapF_like"/>
    <property type="match status" value="1"/>
</dbReference>
<feature type="binding site" evidence="8">
    <location>
        <position position="35"/>
    </location>
    <ligand>
        <name>[4Fe-4S] cluster</name>
        <dbReference type="ChEBI" id="CHEBI:49883"/>
        <label>1</label>
    </ligand>
</feature>
<feature type="binding site" evidence="8">
    <location>
        <position position="73"/>
    </location>
    <ligand>
        <name>[4Fe-4S] cluster</name>
        <dbReference type="ChEBI" id="CHEBI:49883"/>
        <label>2</label>
    </ligand>
</feature>
<keyword evidence="7 8" id="KW-0411">Iron-sulfur</keyword>
<evidence type="ECO:0000256" key="3">
    <source>
        <dbReference type="ARBA" id="ARBA00022723"/>
    </source>
</evidence>
<dbReference type="PROSITE" id="PS51379">
    <property type="entry name" value="4FE4S_FER_2"/>
    <property type="match status" value="3"/>
</dbReference>
<feature type="binding site" evidence="8">
    <location>
        <position position="38"/>
    </location>
    <ligand>
        <name>[4Fe-4S] cluster</name>
        <dbReference type="ChEBI" id="CHEBI:49883"/>
        <label>1</label>
    </ligand>
</feature>
<reference evidence="10 11" key="1">
    <citation type="submission" date="2015-12" db="EMBL/GenBank/DDBJ databases">
        <title>Nitrous oxide reduction kinetics distinguish bacteria harboring typical versus atypical NosZ.</title>
        <authorList>
            <person name="Yoon S."/>
            <person name="Nissen S."/>
            <person name="Park D."/>
            <person name="Sanford R.A."/>
            <person name="Loeffler F.E."/>
        </authorList>
    </citation>
    <scope>NUCLEOTIDE SEQUENCE [LARGE SCALE GENOMIC DNA]</scope>
    <source>
        <strain evidence="10 11">ATCC BAA-841</strain>
    </source>
</reference>